<dbReference type="EMBL" id="ON854930">
    <property type="protein sequence ID" value="UXP01441.1"/>
    <property type="molecule type" value="mRNA"/>
</dbReference>
<name>A0A977SQF6_PORTR</name>
<organism evidence="4">
    <name type="scientific">Portunus trituberculatus</name>
    <name type="common">Swimming crab</name>
    <name type="synonym">Neptunus trituberculatus</name>
    <dbReference type="NCBI Taxonomy" id="210409"/>
    <lineage>
        <taxon>Eukaryota</taxon>
        <taxon>Metazoa</taxon>
        <taxon>Ecdysozoa</taxon>
        <taxon>Arthropoda</taxon>
        <taxon>Crustacea</taxon>
        <taxon>Multicrustacea</taxon>
        <taxon>Malacostraca</taxon>
        <taxon>Eumalacostraca</taxon>
        <taxon>Eucarida</taxon>
        <taxon>Decapoda</taxon>
        <taxon>Pleocyemata</taxon>
        <taxon>Brachyura</taxon>
        <taxon>Eubrachyura</taxon>
        <taxon>Portunoidea</taxon>
        <taxon>Portunidae</taxon>
        <taxon>Portuninae</taxon>
        <taxon>Portunus</taxon>
    </lineage>
</organism>
<evidence type="ECO:0000256" key="1">
    <source>
        <dbReference type="SAM" id="MobiDB-lite"/>
    </source>
</evidence>
<protein>
    <submittedName>
        <fullName evidence="4">Crustin-1</fullName>
    </submittedName>
</protein>
<evidence type="ECO:0000256" key="2">
    <source>
        <dbReference type="SAM" id="SignalP"/>
    </source>
</evidence>
<dbReference type="AlphaFoldDB" id="A0A977SQF6"/>
<sequence>MMVRWLLMAAVGVLAATAAAQNTDTPSDEKSSSPGQTRLGNAGGGQGGSEVNTRFLSLGQLANVGQTLVNGFLGNNRPNRPGGGFGNRPGFGGNFGNRPGFGGGFGNRPGFGGGFGGNQGFGGGFGGSQGFGGGFGGNQGFGGGFGNRPGFGGGFGGGQGFGGGFGGFGNKPGRCPPVRPQCPPTRSFSPPSPCRNDRQCSGFDKCCFDTCLRDRVCKPAQ</sequence>
<feature type="domain" description="WAP" evidence="3">
    <location>
        <begin position="168"/>
        <end position="221"/>
    </location>
</feature>
<proteinExistence type="evidence at transcript level"/>
<dbReference type="InterPro" id="IPR008197">
    <property type="entry name" value="WAP_dom"/>
</dbReference>
<dbReference type="SUPFAM" id="SSF57256">
    <property type="entry name" value="Elafin-like"/>
    <property type="match status" value="1"/>
</dbReference>
<keyword evidence="2" id="KW-0732">Signal</keyword>
<reference evidence="4" key="1">
    <citation type="journal article" date="2022" name="Fish Shellfish Immunol.">
        <title>Identification and functional characterization of C-type lectins and crustins provide new insights into the immune response of Portunus trituberculatus.</title>
        <authorList>
            <person name="Zhang Y."/>
            <person name="Ni M."/>
            <person name="Zhang P."/>
            <person name="Bai Y."/>
            <person name="Zhou B."/>
            <person name="Zheng J."/>
            <person name="Cui Z."/>
        </authorList>
    </citation>
    <scope>NUCLEOTIDE SEQUENCE</scope>
</reference>
<dbReference type="PRINTS" id="PR01228">
    <property type="entry name" value="EGGSHELL"/>
</dbReference>
<dbReference type="Gene3D" id="4.10.75.10">
    <property type="entry name" value="Elafin-like"/>
    <property type="match status" value="1"/>
</dbReference>
<dbReference type="InterPro" id="IPR036645">
    <property type="entry name" value="Elafin-like_sf"/>
</dbReference>
<dbReference type="SMART" id="SM00217">
    <property type="entry name" value="WAP"/>
    <property type="match status" value="1"/>
</dbReference>
<feature type="region of interest" description="Disordered" evidence="1">
    <location>
        <begin position="20"/>
        <end position="50"/>
    </location>
</feature>
<feature type="chain" id="PRO_5037248542" evidence="2">
    <location>
        <begin position="21"/>
        <end position="221"/>
    </location>
</feature>
<evidence type="ECO:0000259" key="3">
    <source>
        <dbReference type="PROSITE" id="PS51390"/>
    </source>
</evidence>
<dbReference type="GO" id="GO:0030414">
    <property type="term" value="F:peptidase inhibitor activity"/>
    <property type="evidence" value="ECO:0007669"/>
    <property type="project" value="InterPro"/>
</dbReference>
<evidence type="ECO:0000313" key="4">
    <source>
        <dbReference type="EMBL" id="UXP01441.1"/>
    </source>
</evidence>
<feature type="signal peptide" evidence="2">
    <location>
        <begin position="1"/>
        <end position="20"/>
    </location>
</feature>
<dbReference type="PROSITE" id="PS51390">
    <property type="entry name" value="WAP"/>
    <property type="match status" value="1"/>
</dbReference>
<dbReference type="Pfam" id="PF00095">
    <property type="entry name" value="WAP"/>
    <property type="match status" value="1"/>
</dbReference>
<dbReference type="GO" id="GO:0005576">
    <property type="term" value="C:extracellular region"/>
    <property type="evidence" value="ECO:0007669"/>
    <property type="project" value="InterPro"/>
</dbReference>
<accession>A0A977SQF6</accession>